<dbReference type="EMBL" id="LFJC01000003">
    <property type="protein sequence ID" value="PIT04942.1"/>
    <property type="molecule type" value="Genomic_DNA"/>
</dbReference>
<feature type="domain" description="IclR-ED" evidence="5">
    <location>
        <begin position="75"/>
        <end position="234"/>
    </location>
</feature>
<proteinExistence type="predicted"/>
<evidence type="ECO:0000256" key="1">
    <source>
        <dbReference type="ARBA" id="ARBA00023015"/>
    </source>
</evidence>
<dbReference type="SUPFAM" id="SSF55781">
    <property type="entry name" value="GAF domain-like"/>
    <property type="match status" value="1"/>
</dbReference>
<dbReference type="PROSITE" id="PS51077">
    <property type="entry name" value="HTH_ICLR"/>
    <property type="match status" value="1"/>
</dbReference>
<organism evidence="6 7">
    <name type="scientific">Bradyrhizobium nitroreducens</name>
    <dbReference type="NCBI Taxonomy" id="709803"/>
    <lineage>
        <taxon>Bacteria</taxon>
        <taxon>Pseudomonadati</taxon>
        <taxon>Pseudomonadota</taxon>
        <taxon>Alphaproteobacteria</taxon>
        <taxon>Hyphomicrobiales</taxon>
        <taxon>Nitrobacteraceae</taxon>
        <taxon>Bradyrhizobium</taxon>
    </lineage>
</organism>
<keyword evidence="7" id="KW-1185">Reference proteome</keyword>
<reference evidence="6 7" key="1">
    <citation type="submission" date="2015-06" db="EMBL/GenBank/DDBJ databases">
        <title>Comparative genome analysis of nirS-carrying Bradyrhizobium sp. strains.</title>
        <authorList>
            <person name="Ishii S."/>
            <person name="Jang J."/>
            <person name="Nishizawa T."/>
            <person name="Senoo K."/>
        </authorList>
    </citation>
    <scope>NUCLEOTIDE SEQUENCE [LARGE SCALE GENOMIC DNA]</scope>
    <source>
        <strain evidence="6 7">TSA1</strain>
    </source>
</reference>
<dbReference type="GO" id="GO:0003700">
    <property type="term" value="F:DNA-binding transcription factor activity"/>
    <property type="evidence" value="ECO:0007669"/>
    <property type="project" value="TreeGrafter"/>
</dbReference>
<gene>
    <name evidence="6" type="ORF">TSA1_32495</name>
</gene>
<dbReference type="InterPro" id="IPR005471">
    <property type="entry name" value="Tscrpt_reg_IclR_N"/>
</dbReference>
<dbReference type="PROSITE" id="PS51078">
    <property type="entry name" value="ICLR_ED"/>
    <property type="match status" value="1"/>
</dbReference>
<dbReference type="Proteomes" id="UP000228930">
    <property type="component" value="Unassembled WGS sequence"/>
</dbReference>
<dbReference type="InterPro" id="IPR050707">
    <property type="entry name" value="HTH_MetabolicPath_Reg"/>
</dbReference>
<keyword evidence="1" id="KW-0805">Transcription regulation</keyword>
<evidence type="ECO:0000259" key="4">
    <source>
        <dbReference type="PROSITE" id="PS51077"/>
    </source>
</evidence>
<name>A0A2M6UK01_9BRAD</name>
<accession>A0A2M6UK01</accession>
<sequence length="258" mass="28021">MSPIGDPMPSPGVAAVDRALSILAAFEDAPEPMTLAELARRTKMYKSTLLRLMTSLQEFGYLVQFADGRYHLGPTPFRLGAVYQRSNNMHDRVMPLLRQLVADGTESPSFHVRHDARRRLCVFRVDSQHSTLDRVEAGMLLPLDRGAAGRVILAFDGEKGEAYDEIREGCMAVSFGERDPDCAGLACPVFGPGGKCVGALSLSGPKPRFTRDNIKAMTTLLLKAAIRLTRALGGPTEALDGVLAAAADDARPSRRARR</sequence>
<feature type="domain" description="HTH iclR-type" evidence="4">
    <location>
        <begin position="13"/>
        <end position="74"/>
    </location>
</feature>
<dbReference type="Gene3D" id="1.10.10.10">
    <property type="entry name" value="Winged helix-like DNA-binding domain superfamily/Winged helix DNA-binding domain"/>
    <property type="match status" value="1"/>
</dbReference>
<comment type="caution">
    <text evidence="6">The sequence shown here is derived from an EMBL/GenBank/DDBJ whole genome shotgun (WGS) entry which is preliminary data.</text>
</comment>
<dbReference type="SMART" id="SM00346">
    <property type="entry name" value="HTH_ICLR"/>
    <property type="match status" value="1"/>
</dbReference>
<dbReference type="Pfam" id="PF09339">
    <property type="entry name" value="HTH_IclR"/>
    <property type="match status" value="1"/>
</dbReference>
<evidence type="ECO:0000259" key="5">
    <source>
        <dbReference type="PROSITE" id="PS51078"/>
    </source>
</evidence>
<dbReference type="InterPro" id="IPR036388">
    <property type="entry name" value="WH-like_DNA-bd_sf"/>
</dbReference>
<dbReference type="GO" id="GO:0045892">
    <property type="term" value="P:negative regulation of DNA-templated transcription"/>
    <property type="evidence" value="ECO:0007669"/>
    <property type="project" value="TreeGrafter"/>
</dbReference>
<keyword evidence="3" id="KW-0804">Transcription</keyword>
<evidence type="ECO:0000313" key="7">
    <source>
        <dbReference type="Proteomes" id="UP000228930"/>
    </source>
</evidence>
<dbReference type="InterPro" id="IPR014757">
    <property type="entry name" value="Tscrpt_reg_IclR_C"/>
</dbReference>
<keyword evidence="2" id="KW-0238">DNA-binding</keyword>
<evidence type="ECO:0000256" key="3">
    <source>
        <dbReference type="ARBA" id="ARBA00023163"/>
    </source>
</evidence>
<evidence type="ECO:0000256" key="2">
    <source>
        <dbReference type="ARBA" id="ARBA00023125"/>
    </source>
</evidence>
<dbReference type="GO" id="GO:0003677">
    <property type="term" value="F:DNA binding"/>
    <property type="evidence" value="ECO:0007669"/>
    <property type="project" value="UniProtKB-KW"/>
</dbReference>
<dbReference type="AlphaFoldDB" id="A0A2M6UK01"/>
<dbReference type="Pfam" id="PF01614">
    <property type="entry name" value="IclR_C"/>
    <property type="match status" value="1"/>
</dbReference>
<evidence type="ECO:0000313" key="6">
    <source>
        <dbReference type="EMBL" id="PIT04942.1"/>
    </source>
</evidence>
<dbReference type="InterPro" id="IPR029016">
    <property type="entry name" value="GAF-like_dom_sf"/>
</dbReference>
<dbReference type="SUPFAM" id="SSF46785">
    <property type="entry name" value="Winged helix' DNA-binding domain"/>
    <property type="match status" value="1"/>
</dbReference>
<dbReference type="InterPro" id="IPR036390">
    <property type="entry name" value="WH_DNA-bd_sf"/>
</dbReference>
<dbReference type="Gene3D" id="3.30.450.40">
    <property type="match status" value="2"/>
</dbReference>
<dbReference type="PANTHER" id="PTHR30136">
    <property type="entry name" value="HELIX-TURN-HELIX TRANSCRIPTIONAL REGULATOR, ICLR FAMILY"/>
    <property type="match status" value="1"/>
</dbReference>
<protein>
    <submittedName>
        <fullName evidence="6">IclR family transcriptional regulator</fullName>
    </submittedName>
</protein>
<dbReference type="PANTHER" id="PTHR30136:SF39">
    <property type="entry name" value="TRANSCRIPTIONAL REGULATORY PROTEIN"/>
    <property type="match status" value="1"/>
</dbReference>